<evidence type="ECO:0000256" key="16">
    <source>
        <dbReference type="ARBA" id="ARBA00023157"/>
    </source>
</evidence>
<keyword evidence="11 19" id="KW-1133">Transmembrane helix</keyword>
<dbReference type="GO" id="GO:0015031">
    <property type="term" value="P:protein transport"/>
    <property type="evidence" value="ECO:0007669"/>
    <property type="project" value="UniProtKB-KW"/>
</dbReference>
<evidence type="ECO:0000256" key="7">
    <source>
        <dbReference type="ARBA" id="ARBA00022448"/>
    </source>
</evidence>
<accession>A0A9P8YIZ2</accession>
<gene>
    <name evidence="22" type="ORF">B0I36DRAFT_357276</name>
</gene>
<dbReference type="GO" id="GO:0000139">
    <property type="term" value="C:Golgi membrane"/>
    <property type="evidence" value="ECO:0007669"/>
    <property type="project" value="UniProtKB-SubCell"/>
</dbReference>
<keyword evidence="14" id="KW-0496">Mitochondrion</keyword>
<comment type="caution">
    <text evidence="22">The sequence shown here is derived from an EMBL/GenBank/DDBJ whole genome shotgun (WGS) entry which is preliminary data.</text>
</comment>
<keyword evidence="7" id="KW-0813">Transport</keyword>
<comment type="similarity">
    <text evidence="5">Belongs to the ATG27 family.</text>
</comment>
<dbReference type="Proteomes" id="UP000756346">
    <property type="component" value="Unassembled WGS sequence"/>
</dbReference>
<dbReference type="GO" id="GO:0034045">
    <property type="term" value="C:phagophore assembly site membrane"/>
    <property type="evidence" value="ECO:0007669"/>
    <property type="project" value="UniProtKB-SubCell"/>
</dbReference>
<dbReference type="PANTHER" id="PTHR15071:SF13">
    <property type="entry name" value="AUTOPHAGY-RELATED PROTEIN 27"/>
    <property type="match status" value="1"/>
</dbReference>
<evidence type="ECO:0000256" key="5">
    <source>
        <dbReference type="ARBA" id="ARBA00005363"/>
    </source>
</evidence>
<evidence type="ECO:0000313" key="22">
    <source>
        <dbReference type="EMBL" id="KAH7039895.1"/>
    </source>
</evidence>
<dbReference type="EMBL" id="JAGTJQ010000001">
    <property type="protein sequence ID" value="KAH7039895.1"/>
    <property type="molecule type" value="Genomic_DNA"/>
</dbReference>
<evidence type="ECO:0000256" key="2">
    <source>
        <dbReference type="ARBA" id="ARBA00004358"/>
    </source>
</evidence>
<feature type="signal peptide" evidence="20">
    <location>
        <begin position="1"/>
        <end position="17"/>
    </location>
</feature>
<reference evidence="22" key="1">
    <citation type="journal article" date="2021" name="Nat. Commun.">
        <title>Genetic determinants of endophytism in the Arabidopsis root mycobiome.</title>
        <authorList>
            <person name="Mesny F."/>
            <person name="Miyauchi S."/>
            <person name="Thiergart T."/>
            <person name="Pickel B."/>
            <person name="Atanasova L."/>
            <person name="Karlsson M."/>
            <person name="Huettel B."/>
            <person name="Barry K.W."/>
            <person name="Haridas S."/>
            <person name="Chen C."/>
            <person name="Bauer D."/>
            <person name="Andreopoulos W."/>
            <person name="Pangilinan J."/>
            <person name="LaButti K."/>
            <person name="Riley R."/>
            <person name="Lipzen A."/>
            <person name="Clum A."/>
            <person name="Drula E."/>
            <person name="Henrissat B."/>
            <person name="Kohler A."/>
            <person name="Grigoriev I.V."/>
            <person name="Martin F.M."/>
            <person name="Hacquard S."/>
        </authorList>
    </citation>
    <scope>NUCLEOTIDE SEQUENCE</scope>
    <source>
        <strain evidence="22">MPI-CAGE-CH-0230</strain>
    </source>
</reference>
<dbReference type="SUPFAM" id="SSF50911">
    <property type="entry name" value="Mannose 6-phosphate receptor domain"/>
    <property type="match status" value="1"/>
</dbReference>
<keyword evidence="17" id="KW-0968">Cytoplasmic vesicle</keyword>
<dbReference type="OrthoDB" id="29460at2759"/>
<dbReference type="InterPro" id="IPR018939">
    <property type="entry name" value="Autophagy-rel_prot_27"/>
</dbReference>
<organism evidence="22 23">
    <name type="scientific">Microdochium trichocladiopsis</name>
    <dbReference type="NCBI Taxonomy" id="1682393"/>
    <lineage>
        <taxon>Eukaryota</taxon>
        <taxon>Fungi</taxon>
        <taxon>Dikarya</taxon>
        <taxon>Ascomycota</taxon>
        <taxon>Pezizomycotina</taxon>
        <taxon>Sordariomycetes</taxon>
        <taxon>Xylariomycetidae</taxon>
        <taxon>Xylariales</taxon>
        <taxon>Microdochiaceae</taxon>
        <taxon>Microdochium</taxon>
    </lineage>
</organism>
<feature type="domain" description="MRH" evidence="21">
    <location>
        <begin position="21"/>
        <end position="247"/>
    </location>
</feature>
<keyword evidence="13" id="KW-0333">Golgi apparatus</keyword>
<dbReference type="PANTHER" id="PTHR15071">
    <property type="entry name" value="MANNOSE-6-PHOSPHATE RECEPTOR FAMILY MEMBER"/>
    <property type="match status" value="1"/>
</dbReference>
<dbReference type="AlphaFoldDB" id="A0A9P8YIZ2"/>
<evidence type="ECO:0000256" key="18">
    <source>
        <dbReference type="SAM" id="MobiDB-lite"/>
    </source>
</evidence>
<dbReference type="GO" id="GO:0006914">
    <property type="term" value="P:autophagy"/>
    <property type="evidence" value="ECO:0007669"/>
    <property type="project" value="UniProtKB-KW"/>
</dbReference>
<evidence type="ECO:0000256" key="9">
    <source>
        <dbReference type="ARBA" id="ARBA00022729"/>
    </source>
</evidence>
<evidence type="ECO:0000256" key="17">
    <source>
        <dbReference type="ARBA" id="ARBA00023329"/>
    </source>
</evidence>
<keyword evidence="9 20" id="KW-0732">Signal</keyword>
<feature type="region of interest" description="Disordered" evidence="18">
    <location>
        <begin position="247"/>
        <end position="268"/>
    </location>
</feature>
<dbReference type="RefSeq" id="XP_046017950.1">
    <property type="nucleotide sequence ID" value="XM_046157776.1"/>
</dbReference>
<evidence type="ECO:0000256" key="15">
    <source>
        <dbReference type="ARBA" id="ARBA00023136"/>
    </source>
</evidence>
<comment type="subcellular location">
    <subcellularLocation>
        <location evidence="2">Cytoplasmic vesicle membrane</location>
        <topology evidence="2">Single-pass type I membrane protein</topology>
    </subcellularLocation>
    <subcellularLocation>
        <location evidence="4">Golgi apparatus membrane</location>
        <topology evidence="4">Single-pass type I membrane protein</topology>
    </subcellularLocation>
    <subcellularLocation>
        <location evidence="1">Mitochondrion membrane</location>
        <topology evidence="1">Single-pass membrane protein</topology>
    </subcellularLocation>
    <subcellularLocation>
        <location evidence="3">Preautophagosomal structure membrane</location>
        <topology evidence="3">Single-pass type I membrane protein</topology>
    </subcellularLocation>
</comment>
<dbReference type="InterPro" id="IPR044865">
    <property type="entry name" value="MRH_dom"/>
</dbReference>
<dbReference type="GO" id="GO:0030659">
    <property type="term" value="C:cytoplasmic vesicle membrane"/>
    <property type="evidence" value="ECO:0007669"/>
    <property type="project" value="UniProtKB-SubCell"/>
</dbReference>
<keyword evidence="23" id="KW-1185">Reference proteome</keyword>
<evidence type="ECO:0000256" key="14">
    <source>
        <dbReference type="ARBA" id="ARBA00023128"/>
    </source>
</evidence>
<evidence type="ECO:0000256" key="19">
    <source>
        <dbReference type="SAM" id="Phobius"/>
    </source>
</evidence>
<proteinExistence type="inferred from homology"/>
<protein>
    <recommendedName>
        <fullName evidence="6">Autophagy-related protein 27</fullName>
    </recommendedName>
</protein>
<evidence type="ECO:0000256" key="11">
    <source>
        <dbReference type="ARBA" id="ARBA00022989"/>
    </source>
</evidence>
<dbReference type="PROSITE" id="PS51914">
    <property type="entry name" value="MRH"/>
    <property type="match status" value="1"/>
</dbReference>
<feature type="transmembrane region" description="Helical" evidence="19">
    <location>
        <begin position="274"/>
        <end position="294"/>
    </location>
</feature>
<keyword evidence="16" id="KW-1015">Disulfide bond</keyword>
<dbReference type="Gene3D" id="2.70.130.10">
    <property type="entry name" value="Mannose-6-phosphate receptor binding domain"/>
    <property type="match status" value="1"/>
</dbReference>
<evidence type="ECO:0000256" key="4">
    <source>
        <dbReference type="ARBA" id="ARBA00004614"/>
    </source>
</evidence>
<evidence type="ECO:0000256" key="6">
    <source>
        <dbReference type="ARBA" id="ARBA00013776"/>
    </source>
</evidence>
<evidence type="ECO:0000256" key="3">
    <source>
        <dbReference type="ARBA" id="ARBA00004472"/>
    </source>
</evidence>
<evidence type="ECO:0000256" key="8">
    <source>
        <dbReference type="ARBA" id="ARBA00022692"/>
    </source>
</evidence>
<keyword evidence="8 19" id="KW-0812">Transmembrane</keyword>
<evidence type="ECO:0000313" key="23">
    <source>
        <dbReference type="Proteomes" id="UP000756346"/>
    </source>
</evidence>
<feature type="chain" id="PRO_5040164529" description="Autophagy-related protein 27" evidence="20">
    <location>
        <begin position="18"/>
        <end position="347"/>
    </location>
</feature>
<keyword evidence="10" id="KW-0653">Protein transport</keyword>
<evidence type="ECO:0000256" key="13">
    <source>
        <dbReference type="ARBA" id="ARBA00023034"/>
    </source>
</evidence>
<keyword evidence="15 19" id="KW-0472">Membrane</keyword>
<keyword evidence="12" id="KW-0072">Autophagy</keyword>
<dbReference type="InterPro" id="IPR009011">
    <property type="entry name" value="Man6P_isomerase_rcpt-bd_dom_sf"/>
</dbReference>
<name>A0A9P8YIZ2_9PEZI</name>
<evidence type="ECO:0000256" key="12">
    <source>
        <dbReference type="ARBA" id="ARBA00023006"/>
    </source>
</evidence>
<evidence type="ECO:0000256" key="20">
    <source>
        <dbReference type="SAM" id="SignalP"/>
    </source>
</evidence>
<evidence type="ECO:0000259" key="21">
    <source>
        <dbReference type="PROSITE" id="PS51914"/>
    </source>
</evidence>
<evidence type="ECO:0000256" key="1">
    <source>
        <dbReference type="ARBA" id="ARBA00004304"/>
    </source>
</evidence>
<dbReference type="GeneID" id="70187322"/>
<sequence length="347" mass="37992">MILPLLSFLLATPAAAAASTSWCNRVLVDGRQYNLEKLGGPHSVVVSNPTGATLHNTTYTLDLCKPLVKSGDGPKEERCPDGTRVCAISRLIGKVDNKVDVISAVIPIAGDLAEVGGHKFEPKTKLLVPEAEEGAEGLHVTLSGGTYTFEDGRKHDQRAVVRFVCDEKREGTEGEYESEDKYDTKMADIMHSRRRDDDSDDDGKKKEFQLGDLEAASLLYDSYGPSQSDSDVDVLRLTWKTKYACASRSTDPLDPESPGEGNGDEGGAPPNNSWGFFTWFIILVFFGTAAYLIFGSWLNYTRYGARGWDLLPHGDSIRDVPYLLKDWLRRALNTVQGSGSRGGYSAV</sequence>
<dbReference type="Pfam" id="PF09451">
    <property type="entry name" value="ATG27"/>
    <property type="match status" value="1"/>
</dbReference>
<evidence type="ECO:0000256" key="10">
    <source>
        <dbReference type="ARBA" id="ARBA00022927"/>
    </source>
</evidence>
<dbReference type="GO" id="GO:0031966">
    <property type="term" value="C:mitochondrial membrane"/>
    <property type="evidence" value="ECO:0007669"/>
    <property type="project" value="UniProtKB-SubCell"/>
</dbReference>